<dbReference type="AlphaFoldDB" id="A0A8K0RNI7"/>
<sequence length="252" mass="29277">MSLLRKMLCAPIYREPQEMREAILQKLESLKNLQSVPWINPSTIFLNKKGLFLLKATDEGSLKFRVQRRILNMVNLFHTSGFDTSERQRRLHYARRKLLISLVAHAWLWERPEVWDNQGNPVASQNRKVLAPEDILKFLRDTRVHREGCPCEDIRGFLKTVREVPLLEDTSKWNVMGVTACLWWDKLHDLEGGIWCSCCIGPGLKSGMTGAIDLARERPPPYQEAYLPPYYQVCPVKGREKEESKSEMVRVE</sequence>
<protein>
    <submittedName>
        <fullName evidence="1">Uncharacterized protein</fullName>
    </submittedName>
</protein>
<proteinExistence type="predicted"/>
<organism evidence="1 2">
    <name type="scientific">Fusarium tricinctum</name>
    <dbReference type="NCBI Taxonomy" id="61284"/>
    <lineage>
        <taxon>Eukaryota</taxon>
        <taxon>Fungi</taxon>
        <taxon>Dikarya</taxon>
        <taxon>Ascomycota</taxon>
        <taxon>Pezizomycotina</taxon>
        <taxon>Sordariomycetes</taxon>
        <taxon>Hypocreomycetidae</taxon>
        <taxon>Hypocreales</taxon>
        <taxon>Nectriaceae</taxon>
        <taxon>Fusarium</taxon>
        <taxon>Fusarium tricinctum species complex</taxon>
    </lineage>
</organism>
<evidence type="ECO:0000313" key="1">
    <source>
        <dbReference type="EMBL" id="KAH7231145.1"/>
    </source>
</evidence>
<reference evidence="1" key="1">
    <citation type="journal article" date="2021" name="Nat. Commun.">
        <title>Genetic determinants of endophytism in the Arabidopsis root mycobiome.</title>
        <authorList>
            <person name="Mesny F."/>
            <person name="Miyauchi S."/>
            <person name="Thiergart T."/>
            <person name="Pickel B."/>
            <person name="Atanasova L."/>
            <person name="Karlsson M."/>
            <person name="Huettel B."/>
            <person name="Barry K.W."/>
            <person name="Haridas S."/>
            <person name="Chen C."/>
            <person name="Bauer D."/>
            <person name="Andreopoulos W."/>
            <person name="Pangilinan J."/>
            <person name="LaButti K."/>
            <person name="Riley R."/>
            <person name="Lipzen A."/>
            <person name="Clum A."/>
            <person name="Drula E."/>
            <person name="Henrissat B."/>
            <person name="Kohler A."/>
            <person name="Grigoriev I.V."/>
            <person name="Martin F.M."/>
            <person name="Hacquard S."/>
        </authorList>
    </citation>
    <scope>NUCLEOTIDE SEQUENCE</scope>
    <source>
        <strain evidence="1">MPI-SDFR-AT-0068</strain>
    </source>
</reference>
<accession>A0A8K0RNI7</accession>
<keyword evidence="2" id="KW-1185">Reference proteome</keyword>
<gene>
    <name evidence="1" type="ORF">BKA59DRAFT_461431</name>
</gene>
<dbReference type="OrthoDB" id="4976371at2759"/>
<dbReference type="Proteomes" id="UP000813427">
    <property type="component" value="Unassembled WGS sequence"/>
</dbReference>
<evidence type="ECO:0000313" key="2">
    <source>
        <dbReference type="Proteomes" id="UP000813427"/>
    </source>
</evidence>
<comment type="caution">
    <text evidence="1">The sequence shown here is derived from an EMBL/GenBank/DDBJ whole genome shotgun (WGS) entry which is preliminary data.</text>
</comment>
<dbReference type="EMBL" id="JAGPXF010000009">
    <property type="protein sequence ID" value="KAH7231145.1"/>
    <property type="molecule type" value="Genomic_DNA"/>
</dbReference>
<name>A0A8K0RNI7_9HYPO</name>